<dbReference type="Proteomes" id="UP001596380">
    <property type="component" value="Unassembled WGS sequence"/>
</dbReference>
<dbReference type="Pfam" id="PF00126">
    <property type="entry name" value="HTH_1"/>
    <property type="match status" value="1"/>
</dbReference>
<protein>
    <submittedName>
        <fullName evidence="6">LysR family transcriptional regulator</fullName>
    </submittedName>
</protein>
<gene>
    <name evidence="6" type="ORF">ACFQKB_45160</name>
</gene>
<dbReference type="PRINTS" id="PR00039">
    <property type="entry name" value="HTHLYSR"/>
</dbReference>
<dbReference type="InterPro" id="IPR000847">
    <property type="entry name" value="LysR_HTH_N"/>
</dbReference>
<dbReference type="SUPFAM" id="SSF46785">
    <property type="entry name" value="Winged helix' DNA-binding domain"/>
    <property type="match status" value="1"/>
</dbReference>
<dbReference type="PANTHER" id="PTHR30346">
    <property type="entry name" value="TRANSCRIPTIONAL DUAL REGULATOR HCAR-RELATED"/>
    <property type="match status" value="1"/>
</dbReference>
<comment type="caution">
    <text evidence="6">The sequence shown here is derived from an EMBL/GenBank/DDBJ whole genome shotgun (WGS) entry which is preliminary data.</text>
</comment>
<dbReference type="Gene3D" id="3.40.190.10">
    <property type="entry name" value="Periplasmic binding protein-like II"/>
    <property type="match status" value="2"/>
</dbReference>
<proteinExistence type="inferred from homology"/>
<keyword evidence="7" id="KW-1185">Reference proteome</keyword>
<accession>A0ABW2D177</accession>
<reference evidence="7" key="1">
    <citation type="journal article" date="2019" name="Int. J. Syst. Evol. Microbiol.">
        <title>The Global Catalogue of Microorganisms (GCM) 10K type strain sequencing project: providing services to taxonomists for standard genome sequencing and annotation.</title>
        <authorList>
            <consortium name="The Broad Institute Genomics Platform"/>
            <consortium name="The Broad Institute Genome Sequencing Center for Infectious Disease"/>
            <person name="Wu L."/>
            <person name="Ma J."/>
        </authorList>
    </citation>
    <scope>NUCLEOTIDE SEQUENCE [LARGE SCALE GENOMIC DNA]</scope>
    <source>
        <strain evidence="7">JCM 3369</strain>
    </source>
</reference>
<evidence type="ECO:0000259" key="5">
    <source>
        <dbReference type="PROSITE" id="PS50931"/>
    </source>
</evidence>
<dbReference type="PROSITE" id="PS50931">
    <property type="entry name" value="HTH_LYSR"/>
    <property type="match status" value="1"/>
</dbReference>
<evidence type="ECO:0000313" key="7">
    <source>
        <dbReference type="Proteomes" id="UP001596380"/>
    </source>
</evidence>
<dbReference type="InterPro" id="IPR036388">
    <property type="entry name" value="WH-like_DNA-bd_sf"/>
</dbReference>
<dbReference type="PANTHER" id="PTHR30346:SF0">
    <property type="entry name" value="HCA OPERON TRANSCRIPTIONAL ACTIVATOR HCAR"/>
    <property type="match status" value="1"/>
</dbReference>
<evidence type="ECO:0000256" key="4">
    <source>
        <dbReference type="ARBA" id="ARBA00023163"/>
    </source>
</evidence>
<dbReference type="Pfam" id="PF03466">
    <property type="entry name" value="LysR_substrate"/>
    <property type="match status" value="1"/>
</dbReference>
<dbReference type="SUPFAM" id="SSF53850">
    <property type="entry name" value="Periplasmic binding protein-like II"/>
    <property type="match status" value="1"/>
</dbReference>
<dbReference type="RefSeq" id="WP_378047136.1">
    <property type="nucleotide sequence ID" value="NZ_JBHSXE010000001.1"/>
</dbReference>
<keyword evidence="2" id="KW-0805">Transcription regulation</keyword>
<keyword evidence="4" id="KW-0804">Transcription</keyword>
<evidence type="ECO:0000256" key="1">
    <source>
        <dbReference type="ARBA" id="ARBA00009437"/>
    </source>
</evidence>
<dbReference type="InterPro" id="IPR005119">
    <property type="entry name" value="LysR_subst-bd"/>
</dbReference>
<dbReference type="InterPro" id="IPR036390">
    <property type="entry name" value="WH_DNA-bd_sf"/>
</dbReference>
<dbReference type="Gene3D" id="1.10.10.10">
    <property type="entry name" value="Winged helix-like DNA-binding domain superfamily/Winged helix DNA-binding domain"/>
    <property type="match status" value="1"/>
</dbReference>
<name>A0ABW2D177_9ACTN</name>
<organism evidence="6 7">
    <name type="scientific">Actinomadura yumaensis</name>
    <dbReference type="NCBI Taxonomy" id="111807"/>
    <lineage>
        <taxon>Bacteria</taxon>
        <taxon>Bacillati</taxon>
        <taxon>Actinomycetota</taxon>
        <taxon>Actinomycetes</taxon>
        <taxon>Streptosporangiales</taxon>
        <taxon>Thermomonosporaceae</taxon>
        <taxon>Actinomadura</taxon>
    </lineage>
</organism>
<feature type="domain" description="HTH lysR-type" evidence="5">
    <location>
        <begin position="3"/>
        <end position="60"/>
    </location>
</feature>
<dbReference type="EMBL" id="JBHSXS010000066">
    <property type="protein sequence ID" value="MFC6887021.1"/>
    <property type="molecule type" value="Genomic_DNA"/>
</dbReference>
<comment type="similarity">
    <text evidence="1">Belongs to the LysR transcriptional regulatory family.</text>
</comment>
<keyword evidence="3" id="KW-0238">DNA-binding</keyword>
<sequence>MDLDLAHVRAFVTAADHLHFGQAAKDLSLSQQALSARISRLEGGLGVKLFVRGARGVTLTPAGRHFLDPARQVLAAGDHAVAATRPGGRPLRMSVWGSLFFPAEAIRVLTEGDAGPRMEVAVCRDLPDAIGALRESEIDVAFGRVTPGWGASAGTLARRLIRLDAMAVIVNVEHPLAGHAELSPADLRGTPLWLPAPLESLDFLRQFVEHFGLEGRFGGIDLGPYHIPWLLRDEPHLAAVVPAHVKPIGGPFLRLIPLVDPTPLYGSSLLWSRDQRNPAFDRLLRKVDAAIERHAWLSYDSARHWLPQAEQADVMALAL</sequence>
<evidence type="ECO:0000256" key="2">
    <source>
        <dbReference type="ARBA" id="ARBA00023015"/>
    </source>
</evidence>
<evidence type="ECO:0000313" key="6">
    <source>
        <dbReference type="EMBL" id="MFC6887021.1"/>
    </source>
</evidence>
<evidence type="ECO:0000256" key="3">
    <source>
        <dbReference type="ARBA" id="ARBA00023125"/>
    </source>
</evidence>